<dbReference type="HAMAP" id="MF_00636">
    <property type="entry name" value="RapZ_like"/>
    <property type="match status" value="1"/>
</dbReference>
<feature type="domain" description="RapZ C-terminal" evidence="6">
    <location>
        <begin position="157"/>
        <end position="272"/>
    </location>
</feature>
<evidence type="ECO:0000256" key="2">
    <source>
        <dbReference type="ARBA" id="ARBA00022840"/>
    </source>
</evidence>
<keyword evidence="1 4" id="KW-0547">Nucleotide-binding</keyword>
<dbReference type="InterPro" id="IPR027417">
    <property type="entry name" value="P-loop_NTPase"/>
</dbReference>
<evidence type="ECO:0000256" key="3">
    <source>
        <dbReference type="ARBA" id="ARBA00023134"/>
    </source>
</evidence>
<comment type="caution">
    <text evidence="7">The sequence shown here is derived from an EMBL/GenBank/DDBJ whole genome shotgun (WGS) entry which is preliminary data.</text>
</comment>
<dbReference type="Proteomes" id="UP000248326">
    <property type="component" value="Unassembled WGS sequence"/>
</dbReference>
<reference evidence="7 8" key="1">
    <citation type="submission" date="2018-06" db="EMBL/GenBank/DDBJ databases">
        <title>Genomic Encyclopedia of Type Strains, Phase IV (KMG-IV): sequencing the most valuable type-strain genomes for metagenomic binning, comparative biology and taxonomic classification.</title>
        <authorList>
            <person name="Goeker M."/>
        </authorList>
    </citation>
    <scope>NUCLEOTIDE SEQUENCE [LARGE SCALE GENOMIC DNA]</scope>
    <source>
        <strain evidence="7 8">DSM 18048</strain>
    </source>
</reference>
<feature type="binding site" evidence="4">
    <location>
        <begin position="8"/>
        <end position="15"/>
    </location>
    <ligand>
        <name>ATP</name>
        <dbReference type="ChEBI" id="CHEBI:30616"/>
    </ligand>
</feature>
<keyword evidence="2 4" id="KW-0067">ATP-binding</keyword>
<dbReference type="InterPro" id="IPR005337">
    <property type="entry name" value="RapZ-like"/>
</dbReference>
<evidence type="ECO:0000259" key="6">
    <source>
        <dbReference type="Pfam" id="PF22740"/>
    </source>
</evidence>
<dbReference type="AlphaFoldDB" id="A0A318SDE9"/>
<dbReference type="GO" id="GO:0005525">
    <property type="term" value="F:GTP binding"/>
    <property type="evidence" value="ECO:0007669"/>
    <property type="project" value="UniProtKB-UniRule"/>
</dbReference>
<dbReference type="NCBIfam" id="NF003828">
    <property type="entry name" value="PRK05416.1"/>
    <property type="match status" value="1"/>
</dbReference>
<evidence type="ECO:0000259" key="5">
    <source>
        <dbReference type="Pfam" id="PF03668"/>
    </source>
</evidence>
<sequence>MEFVVVSGLSGSGKSSALRTLEDAGFFVSDNVPPELWERLYVLAETQRLEKVAVCTDARTRAFLGELPLYWSRLRARGHVRLIYLEANDEVLLSRYNLTRRTHPLGEASLTTDFRQERDLLGVLRERADTIIDTTALTVRTLAERVLDLVQGGRSFEVRLVSFGFKHAPPRDADLVLDVRSLPNPYYDPELRHRTGLEADVVERVFSQGDAYYLQLRDFVRVSASRAREAGRRTYNVAIGCTGGQHRSVAVTERLVADLEDLGARVVEHRDIGKGESA</sequence>
<dbReference type="InterPro" id="IPR053931">
    <property type="entry name" value="RapZ_C"/>
</dbReference>
<dbReference type="Gene3D" id="3.40.50.300">
    <property type="entry name" value="P-loop containing nucleotide triphosphate hydrolases"/>
    <property type="match status" value="1"/>
</dbReference>
<dbReference type="Pfam" id="PF22740">
    <property type="entry name" value="PapZ_C"/>
    <property type="match status" value="1"/>
</dbReference>
<feature type="binding site" evidence="4">
    <location>
        <begin position="57"/>
        <end position="60"/>
    </location>
    <ligand>
        <name>GTP</name>
        <dbReference type="ChEBI" id="CHEBI:37565"/>
    </ligand>
</feature>
<evidence type="ECO:0000256" key="1">
    <source>
        <dbReference type="ARBA" id="ARBA00022741"/>
    </source>
</evidence>
<dbReference type="RefSeq" id="WP_110886260.1">
    <property type="nucleotide sequence ID" value="NZ_QJSX01000005.1"/>
</dbReference>
<evidence type="ECO:0000256" key="4">
    <source>
        <dbReference type="HAMAP-Rule" id="MF_00636"/>
    </source>
</evidence>
<protein>
    <submittedName>
        <fullName evidence="7">UPF0042 nucleotide-binding protein</fullName>
    </submittedName>
</protein>
<dbReference type="SUPFAM" id="SSF52540">
    <property type="entry name" value="P-loop containing nucleoside triphosphate hydrolases"/>
    <property type="match status" value="1"/>
</dbReference>
<dbReference type="PANTHER" id="PTHR30448:SF0">
    <property type="entry name" value="RNASE ADAPTER PROTEIN RAPZ"/>
    <property type="match status" value="1"/>
</dbReference>
<dbReference type="Pfam" id="PF03668">
    <property type="entry name" value="RapZ-like_N"/>
    <property type="match status" value="1"/>
</dbReference>
<evidence type="ECO:0000313" key="7">
    <source>
        <dbReference type="EMBL" id="PYE54479.1"/>
    </source>
</evidence>
<keyword evidence="8" id="KW-1185">Reference proteome</keyword>
<organism evidence="7 8">
    <name type="scientific">Deinococcus yavapaiensis KR-236</name>
    <dbReference type="NCBI Taxonomy" id="694435"/>
    <lineage>
        <taxon>Bacteria</taxon>
        <taxon>Thermotogati</taxon>
        <taxon>Deinococcota</taxon>
        <taxon>Deinococci</taxon>
        <taxon>Deinococcales</taxon>
        <taxon>Deinococcaceae</taxon>
        <taxon>Deinococcus</taxon>
    </lineage>
</organism>
<name>A0A318SDE9_9DEIO</name>
<dbReference type="OrthoDB" id="9784461at2"/>
<dbReference type="InterPro" id="IPR053930">
    <property type="entry name" value="RapZ-like_N"/>
</dbReference>
<keyword evidence="3 4" id="KW-0342">GTP-binding</keyword>
<gene>
    <name evidence="7" type="ORF">DES52_105117</name>
</gene>
<dbReference type="EMBL" id="QJSX01000005">
    <property type="protein sequence ID" value="PYE54479.1"/>
    <property type="molecule type" value="Genomic_DNA"/>
</dbReference>
<dbReference type="GO" id="GO:0005524">
    <property type="term" value="F:ATP binding"/>
    <property type="evidence" value="ECO:0007669"/>
    <property type="project" value="UniProtKB-UniRule"/>
</dbReference>
<accession>A0A318SDE9</accession>
<feature type="domain" description="RapZ-like N-terminal" evidence="5">
    <location>
        <begin position="1"/>
        <end position="152"/>
    </location>
</feature>
<evidence type="ECO:0000313" key="8">
    <source>
        <dbReference type="Proteomes" id="UP000248326"/>
    </source>
</evidence>
<dbReference type="PANTHER" id="PTHR30448">
    <property type="entry name" value="RNASE ADAPTER PROTEIN RAPZ"/>
    <property type="match status" value="1"/>
</dbReference>
<proteinExistence type="inferred from homology"/>
<dbReference type="PIRSF" id="PIRSF005052">
    <property type="entry name" value="P-loopkin"/>
    <property type="match status" value="1"/>
</dbReference>